<evidence type="ECO:0000313" key="3">
    <source>
        <dbReference type="EMBL" id="KAJ0392518.1"/>
    </source>
</evidence>
<gene>
    <name evidence="3" type="ORF">P43SY_004632</name>
</gene>
<feature type="domain" description="WRKY19-like zinc finger" evidence="2">
    <location>
        <begin position="210"/>
        <end position="233"/>
    </location>
</feature>
<evidence type="ECO:0000313" key="4">
    <source>
        <dbReference type="Proteomes" id="UP001209570"/>
    </source>
</evidence>
<dbReference type="AlphaFoldDB" id="A0AAD5Q2B8"/>
<organism evidence="3 4">
    <name type="scientific">Pythium insidiosum</name>
    <name type="common">Pythiosis disease agent</name>
    <dbReference type="NCBI Taxonomy" id="114742"/>
    <lineage>
        <taxon>Eukaryota</taxon>
        <taxon>Sar</taxon>
        <taxon>Stramenopiles</taxon>
        <taxon>Oomycota</taxon>
        <taxon>Peronosporomycetes</taxon>
        <taxon>Pythiales</taxon>
        <taxon>Pythiaceae</taxon>
        <taxon>Pythium</taxon>
    </lineage>
</organism>
<dbReference type="Proteomes" id="UP001209570">
    <property type="component" value="Unassembled WGS sequence"/>
</dbReference>
<proteinExistence type="predicted"/>
<keyword evidence="4" id="KW-1185">Reference proteome</keyword>
<protein>
    <recommendedName>
        <fullName evidence="2">WRKY19-like zinc finger domain-containing protein</fullName>
    </recommendedName>
</protein>
<dbReference type="PANTHER" id="PTHR31827">
    <property type="entry name" value="EMB|CAB89363.1"/>
    <property type="match status" value="1"/>
</dbReference>
<feature type="region of interest" description="Disordered" evidence="1">
    <location>
        <begin position="65"/>
        <end position="142"/>
    </location>
</feature>
<evidence type="ECO:0000259" key="2">
    <source>
        <dbReference type="Pfam" id="PF24906"/>
    </source>
</evidence>
<reference evidence="3" key="1">
    <citation type="submission" date="2021-12" db="EMBL/GenBank/DDBJ databases">
        <title>Prjna785345.</title>
        <authorList>
            <person name="Rujirawat T."/>
            <person name="Krajaejun T."/>
        </authorList>
    </citation>
    <scope>NUCLEOTIDE SEQUENCE</scope>
    <source>
        <strain evidence="3">Pi057C3</strain>
    </source>
</reference>
<dbReference type="Pfam" id="PF24906">
    <property type="entry name" value="Zf_WRKY19"/>
    <property type="match status" value="3"/>
</dbReference>
<dbReference type="PANTHER" id="PTHR31827:SF1">
    <property type="entry name" value="EMB|CAB89363.1"/>
    <property type="match status" value="1"/>
</dbReference>
<feature type="compositionally biased region" description="Polar residues" evidence="1">
    <location>
        <begin position="110"/>
        <end position="129"/>
    </location>
</feature>
<name>A0AAD5Q2B8_PYTIN</name>
<feature type="domain" description="WRKY19-like zinc finger" evidence="2">
    <location>
        <begin position="187"/>
        <end position="209"/>
    </location>
</feature>
<comment type="caution">
    <text evidence="3">The sequence shown here is derived from an EMBL/GenBank/DDBJ whole genome shotgun (WGS) entry which is preliminary data.</text>
</comment>
<accession>A0AAD5Q2B8</accession>
<evidence type="ECO:0000256" key="1">
    <source>
        <dbReference type="SAM" id="MobiDB-lite"/>
    </source>
</evidence>
<dbReference type="EMBL" id="JAKCXM010000622">
    <property type="protein sequence ID" value="KAJ0392518.1"/>
    <property type="molecule type" value="Genomic_DNA"/>
</dbReference>
<feature type="domain" description="WRKY19-like zinc finger" evidence="2">
    <location>
        <begin position="141"/>
        <end position="161"/>
    </location>
</feature>
<sequence length="276" mass="29855">MPTKSHISFLLNPEDIGAMAPLPLTPPRSPLLSDAALCPTTLAATSLAMLSAVCINPIEKRRVCPAPVDRPNKRKRFLDETSSSGTSDDDEEEDNSAPHEHHHHHHDEASSSTPKSAGSRCGNCQSDSATPTRKKPRTPPCQVEGCPNMAVSRGCCVRHGGGSRCVVAGCSNRAKLYKRCFQHGGYKTCQAPDCSRKAKRYGYCWSHGGGRICEVEGCAKVSTQGGLCWAHGGGNRCRLEGCSRRSYQKYDYYCVDHAEHRHQDKSSEACASPAAA</sequence>
<dbReference type="InterPro" id="IPR056866">
    <property type="entry name" value="Znf_WRKY19"/>
</dbReference>